<dbReference type="Gene3D" id="2.40.30.10">
    <property type="entry name" value="Translation factors"/>
    <property type="match status" value="1"/>
</dbReference>
<dbReference type="InterPro" id="IPR001709">
    <property type="entry name" value="Flavoprot_Pyr_Nucl_cyt_Rdtase"/>
</dbReference>
<dbReference type="RefSeq" id="WP_266279517.1">
    <property type="nucleotide sequence ID" value="NZ_JAPKNF010000001.1"/>
</dbReference>
<dbReference type="InterPro" id="IPR050415">
    <property type="entry name" value="MRET"/>
</dbReference>
<name>A0ABU0M6B6_9HYPH</name>
<sequence length="252" mass="27264">MTTVEPSPGLAQPHRLAWQEARVEAIHAETPEVKSFVLRPQSWSGFTAGQHVDIRLTAPDGYQAQRSYSIASAPDDSGTIELAIEALPDGEVSPFFHDVVEVGDTIELRGPIGGHFIWNAPLGGPLLLVGGGSGLVPLMSILRHRASVAPEVPATLVYSARRYDDLIFRDELFRRRDADAHFRLEVALTREQARDGLHFGRIDAALMARAIGTETPKLTYICGSNPFVEAAASLALAAGLPFGSIRTERYGG</sequence>
<dbReference type="InterPro" id="IPR008333">
    <property type="entry name" value="Cbr1-like_FAD-bd_dom"/>
</dbReference>
<evidence type="ECO:0000313" key="3">
    <source>
        <dbReference type="EMBL" id="MDQ0516507.1"/>
    </source>
</evidence>
<dbReference type="PRINTS" id="PR00371">
    <property type="entry name" value="FPNCR"/>
</dbReference>
<dbReference type="PRINTS" id="PR00406">
    <property type="entry name" value="CYTB5RDTASE"/>
</dbReference>
<reference evidence="3 4" key="1">
    <citation type="submission" date="2023-07" db="EMBL/GenBank/DDBJ databases">
        <title>Genomic Encyclopedia of Type Strains, Phase IV (KMG-IV): sequencing the most valuable type-strain genomes for metagenomic binning, comparative biology and taxonomic classification.</title>
        <authorList>
            <person name="Goeker M."/>
        </authorList>
    </citation>
    <scope>NUCLEOTIDE SEQUENCE [LARGE SCALE GENOMIC DNA]</scope>
    <source>
        <strain evidence="3 4">B1-1</strain>
    </source>
</reference>
<accession>A0ABU0M6B6</accession>
<dbReference type="Pfam" id="PF00175">
    <property type="entry name" value="NAD_binding_1"/>
    <property type="match status" value="1"/>
</dbReference>
<dbReference type="Pfam" id="PF00970">
    <property type="entry name" value="FAD_binding_6"/>
    <property type="match status" value="1"/>
</dbReference>
<dbReference type="InterPro" id="IPR001433">
    <property type="entry name" value="OxRdtase_FAD/NAD-bd"/>
</dbReference>
<keyword evidence="4" id="KW-1185">Reference proteome</keyword>
<evidence type="ECO:0000256" key="1">
    <source>
        <dbReference type="ARBA" id="ARBA00034078"/>
    </source>
</evidence>
<organism evidence="3 4">
    <name type="scientific">Kaistia geumhonensis</name>
    <dbReference type="NCBI Taxonomy" id="410839"/>
    <lineage>
        <taxon>Bacteria</taxon>
        <taxon>Pseudomonadati</taxon>
        <taxon>Pseudomonadota</taxon>
        <taxon>Alphaproteobacteria</taxon>
        <taxon>Hyphomicrobiales</taxon>
        <taxon>Kaistiaceae</taxon>
        <taxon>Kaistia</taxon>
    </lineage>
</organism>
<dbReference type="Gene3D" id="3.40.50.80">
    <property type="entry name" value="Nucleotide-binding domain of ferredoxin-NADP reductase (FNR) module"/>
    <property type="match status" value="1"/>
</dbReference>
<dbReference type="SUPFAM" id="SSF52343">
    <property type="entry name" value="Ferredoxin reductase-like, C-terminal NADP-linked domain"/>
    <property type="match status" value="1"/>
</dbReference>
<comment type="caution">
    <text evidence="3">The sequence shown here is derived from an EMBL/GenBank/DDBJ whole genome shotgun (WGS) entry which is preliminary data.</text>
</comment>
<dbReference type="InterPro" id="IPR017938">
    <property type="entry name" value="Riboflavin_synthase-like_b-brl"/>
</dbReference>
<evidence type="ECO:0000259" key="2">
    <source>
        <dbReference type="PROSITE" id="PS51384"/>
    </source>
</evidence>
<dbReference type="SUPFAM" id="SSF63380">
    <property type="entry name" value="Riboflavin synthase domain-like"/>
    <property type="match status" value="1"/>
</dbReference>
<feature type="domain" description="FAD-binding FR-type" evidence="2">
    <location>
        <begin position="16"/>
        <end position="118"/>
    </location>
</feature>
<dbReference type="PANTHER" id="PTHR47354:SF5">
    <property type="entry name" value="PROTEIN RFBI"/>
    <property type="match status" value="1"/>
</dbReference>
<dbReference type="EMBL" id="JAUSWJ010000001">
    <property type="protein sequence ID" value="MDQ0516507.1"/>
    <property type="molecule type" value="Genomic_DNA"/>
</dbReference>
<dbReference type="Proteomes" id="UP001223743">
    <property type="component" value="Unassembled WGS sequence"/>
</dbReference>
<evidence type="ECO:0000313" key="4">
    <source>
        <dbReference type="Proteomes" id="UP001223743"/>
    </source>
</evidence>
<dbReference type="InterPro" id="IPR017927">
    <property type="entry name" value="FAD-bd_FR_type"/>
</dbReference>
<dbReference type="PROSITE" id="PS51384">
    <property type="entry name" value="FAD_FR"/>
    <property type="match status" value="1"/>
</dbReference>
<gene>
    <name evidence="3" type="ORF">QO015_002120</name>
</gene>
<protein>
    <submittedName>
        <fullName evidence="3">Ferredoxin-NADP reductase</fullName>
    </submittedName>
</protein>
<dbReference type="PANTHER" id="PTHR47354">
    <property type="entry name" value="NADH OXIDOREDUCTASE HCR"/>
    <property type="match status" value="1"/>
</dbReference>
<proteinExistence type="predicted"/>
<comment type="cofactor">
    <cofactor evidence="1">
        <name>[2Fe-2S] cluster</name>
        <dbReference type="ChEBI" id="CHEBI:190135"/>
    </cofactor>
</comment>
<dbReference type="InterPro" id="IPR039261">
    <property type="entry name" value="FNR_nucleotide-bd"/>
</dbReference>